<evidence type="ECO:0000313" key="4">
    <source>
        <dbReference type="EMBL" id="EEF63389.1"/>
    </source>
</evidence>
<dbReference type="OrthoDB" id="284781at2"/>
<dbReference type="SUPFAM" id="SSF56563">
    <property type="entry name" value="Major capsid protein gp5"/>
    <property type="match status" value="1"/>
</dbReference>
<gene>
    <name evidence="4" type="ORF">Cflav_PD6024</name>
</gene>
<dbReference type="Proteomes" id="UP000003688">
    <property type="component" value="Unassembled WGS sequence"/>
</dbReference>
<dbReference type="STRING" id="320771.Cflav_PD6024"/>
<dbReference type="Pfam" id="PF05065">
    <property type="entry name" value="Phage_capsid"/>
    <property type="match status" value="1"/>
</dbReference>
<evidence type="ECO:0000313" key="5">
    <source>
        <dbReference type="Proteomes" id="UP000003688"/>
    </source>
</evidence>
<evidence type="ECO:0000259" key="3">
    <source>
        <dbReference type="Pfam" id="PF05065"/>
    </source>
</evidence>
<protein>
    <submittedName>
        <fullName evidence="4">Putative phage-related protein</fullName>
    </submittedName>
</protein>
<reference evidence="4 5" key="1">
    <citation type="journal article" date="2011" name="J. Bacteriol.">
        <title>Genome sequence of 'Pedosphaera parvula' Ellin514, an aerobic Verrucomicrobial isolate from pasture soil.</title>
        <authorList>
            <person name="Kant R."/>
            <person name="van Passel M.W."/>
            <person name="Sangwan P."/>
            <person name="Palva A."/>
            <person name="Lucas S."/>
            <person name="Copeland A."/>
            <person name="Lapidus A."/>
            <person name="Glavina Del Rio T."/>
            <person name="Dalin E."/>
            <person name="Tice H."/>
            <person name="Bruce D."/>
            <person name="Goodwin L."/>
            <person name="Pitluck S."/>
            <person name="Chertkov O."/>
            <person name="Larimer F.W."/>
            <person name="Land M.L."/>
            <person name="Hauser L."/>
            <person name="Brettin T.S."/>
            <person name="Detter J.C."/>
            <person name="Han S."/>
            <person name="de Vos W.M."/>
            <person name="Janssen P.H."/>
            <person name="Smidt H."/>
        </authorList>
    </citation>
    <scope>NUCLEOTIDE SEQUENCE [LARGE SCALE GENOMIC DNA]</scope>
    <source>
        <strain evidence="4 5">Ellin514</strain>
    </source>
</reference>
<organism evidence="4 5">
    <name type="scientific">Pedosphaera parvula (strain Ellin514)</name>
    <dbReference type="NCBI Taxonomy" id="320771"/>
    <lineage>
        <taxon>Bacteria</taxon>
        <taxon>Pseudomonadati</taxon>
        <taxon>Verrucomicrobiota</taxon>
        <taxon>Pedosphaerae</taxon>
        <taxon>Pedosphaerales</taxon>
        <taxon>Pedosphaeraceae</taxon>
        <taxon>Pedosphaera</taxon>
    </lineage>
</organism>
<evidence type="ECO:0000256" key="2">
    <source>
        <dbReference type="SAM" id="MobiDB-lite"/>
    </source>
</evidence>
<feature type="domain" description="Phage capsid-like C-terminal" evidence="3">
    <location>
        <begin position="68"/>
        <end position="188"/>
    </location>
</feature>
<dbReference type="NCBIfam" id="TIGR01554">
    <property type="entry name" value="major_cap_HK97"/>
    <property type="match status" value="1"/>
</dbReference>
<dbReference type="AlphaFoldDB" id="B9XA48"/>
<proteinExistence type="predicted"/>
<dbReference type="EMBL" id="ABOX02000001">
    <property type="protein sequence ID" value="EEF63389.1"/>
    <property type="molecule type" value="Genomic_DNA"/>
</dbReference>
<comment type="caution">
    <text evidence="4">The sequence shown here is derived from an EMBL/GenBank/DDBJ whole genome shotgun (WGS) entry which is preliminary data.</text>
</comment>
<evidence type="ECO:0000256" key="1">
    <source>
        <dbReference type="ARBA" id="ARBA00004328"/>
    </source>
</evidence>
<accession>B9XA48</accession>
<name>B9XA48_PEDPL</name>
<feature type="region of interest" description="Disordered" evidence="2">
    <location>
        <begin position="184"/>
        <end position="209"/>
    </location>
</feature>
<dbReference type="InterPro" id="IPR054612">
    <property type="entry name" value="Phage_capsid-like_C"/>
</dbReference>
<keyword evidence="5" id="KW-1185">Reference proteome</keyword>
<sequence>MDGLEREASDEIAKRLGKGAQGFYLPGDITTRSFRVSQALSQSDMIAILAETNRLFQRALTAGSASGGGFTVQQSVLGKSMIELLRNHPLVAQSGATIFDNLEGDVAVPRQNGASTPQTLSENGVATSSDPSFGQLILTPHRVSGFTTYSKQLLTQSSIGIETFVRLDLTRVQIIEKDRQALFGTGTGGDPRSSTDAVPSMCSRSRGAF</sequence>
<dbReference type="RefSeq" id="WP_007412696.1">
    <property type="nucleotide sequence ID" value="NZ_ABOX02000001.1"/>
</dbReference>
<comment type="subcellular location">
    <subcellularLocation>
        <location evidence="1">Virion</location>
    </subcellularLocation>
</comment>
<dbReference type="InterPro" id="IPR024455">
    <property type="entry name" value="Phage_capsid"/>
</dbReference>
<dbReference type="Gene3D" id="3.30.2400.10">
    <property type="entry name" value="Major capsid protein gp5"/>
    <property type="match status" value="1"/>
</dbReference>